<evidence type="ECO:0000259" key="4">
    <source>
        <dbReference type="Pfam" id="PF01117"/>
    </source>
</evidence>
<accession>A0ABR3G4W4</accession>
<dbReference type="InterPro" id="IPR015894">
    <property type="entry name" value="Guanylate-bd_N"/>
</dbReference>
<reference evidence="6 7" key="1">
    <citation type="submission" date="2024-02" db="EMBL/GenBank/DDBJ databases">
        <title>Discinaceae phylogenomics.</title>
        <authorList>
            <person name="Dirks A.C."/>
            <person name="James T.Y."/>
        </authorList>
    </citation>
    <scope>NUCLEOTIDE SEQUENCE [LARGE SCALE GENOMIC DNA]</scope>
    <source>
        <strain evidence="6 7">ACD0624</strain>
    </source>
</reference>
<proteinExistence type="inferred from homology"/>
<dbReference type="Pfam" id="PF02263">
    <property type="entry name" value="GBP"/>
    <property type="match status" value="1"/>
</dbReference>
<dbReference type="PANTHER" id="PTHR10751">
    <property type="entry name" value="GUANYLATE BINDING PROTEIN"/>
    <property type="match status" value="1"/>
</dbReference>
<evidence type="ECO:0008006" key="8">
    <source>
        <dbReference type="Google" id="ProtNLM"/>
    </source>
</evidence>
<dbReference type="Gene3D" id="2.170.15.10">
    <property type="entry name" value="Proaerolysin, chain A, domain 3"/>
    <property type="match status" value="1"/>
</dbReference>
<dbReference type="Pfam" id="PF01117">
    <property type="entry name" value="Aerolysin"/>
    <property type="match status" value="1"/>
</dbReference>
<name>A0ABR3G4W4_9PEZI</name>
<feature type="domain" description="Aerolysin-like C-terminal" evidence="4">
    <location>
        <begin position="925"/>
        <end position="1198"/>
    </location>
</feature>
<evidence type="ECO:0000313" key="6">
    <source>
        <dbReference type="EMBL" id="KAL0630975.1"/>
    </source>
</evidence>
<protein>
    <recommendedName>
        <fullName evidence="8">Guanylate-binding protein N-terminal domain-containing protein</fullName>
    </recommendedName>
</protein>
<dbReference type="Gene3D" id="3.40.50.300">
    <property type="entry name" value="P-loop containing nucleotide triphosphate hydrolases"/>
    <property type="match status" value="1"/>
</dbReference>
<evidence type="ECO:0000256" key="3">
    <source>
        <dbReference type="SAM" id="MobiDB-lite"/>
    </source>
</evidence>
<dbReference type="SUPFAM" id="SSF52540">
    <property type="entry name" value="P-loop containing nucleoside triphosphate hydrolases"/>
    <property type="match status" value="1"/>
</dbReference>
<organism evidence="6 7">
    <name type="scientific">Discina gigas</name>
    <dbReference type="NCBI Taxonomy" id="1032678"/>
    <lineage>
        <taxon>Eukaryota</taxon>
        <taxon>Fungi</taxon>
        <taxon>Dikarya</taxon>
        <taxon>Ascomycota</taxon>
        <taxon>Pezizomycotina</taxon>
        <taxon>Pezizomycetes</taxon>
        <taxon>Pezizales</taxon>
        <taxon>Discinaceae</taxon>
        <taxon>Discina</taxon>
    </lineage>
</organism>
<evidence type="ECO:0000313" key="7">
    <source>
        <dbReference type="Proteomes" id="UP001447188"/>
    </source>
</evidence>
<comment type="caution">
    <text evidence="6">The sequence shown here is derived from an EMBL/GenBank/DDBJ whole genome shotgun (WGS) entry which is preliminary data.</text>
</comment>
<comment type="similarity">
    <text evidence="1">Belongs to the aerolysin family.</text>
</comment>
<evidence type="ECO:0000259" key="5">
    <source>
        <dbReference type="Pfam" id="PF02263"/>
    </source>
</evidence>
<dbReference type="Proteomes" id="UP001447188">
    <property type="component" value="Unassembled WGS sequence"/>
</dbReference>
<evidence type="ECO:0000256" key="1">
    <source>
        <dbReference type="ARBA" id="ARBA00009831"/>
    </source>
</evidence>
<dbReference type="SUPFAM" id="SSF56973">
    <property type="entry name" value="Aerolisin/ETX pore-forming domain"/>
    <property type="match status" value="1"/>
</dbReference>
<dbReference type="InterPro" id="IPR027417">
    <property type="entry name" value="P-loop_NTPase"/>
</dbReference>
<keyword evidence="7" id="KW-1185">Reference proteome</keyword>
<dbReference type="EMBL" id="JBBBZM010000324">
    <property type="protein sequence ID" value="KAL0630975.1"/>
    <property type="molecule type" value="Genomic_DNA"/>
</dbReference>
<feature type="domain" description="Guanylate-binding protein N-terminal" evidence="5">
    <location>
        <begin position="83"/>
        <end position="292"/>
    </location>
</feature>
<dbReference type="InterPro" id="IPR055267">
    <property type="entry name" value="Aerolysin-like_C"/>
</dbReference>
<feature type="region of interest" description="Disordered" evidence="3">
    <location>
        <begin position="44"/>
        <end position="63"/>
    </location>
</feature>
<sequence length="1210" mass="134293">MSAPFTVRQARPSRQPKPFYFRTKPTARGARAITRINAGSHVIPRTKGIGRKSARDEEPAGSQRWLAMIDESGEDGEYEDLVLEVVPETNEYIASILEPVNFISVMGPTRSGKSTLMNLLAECLEHELFPTANGGIPFTKGIDIGNKIMTVEEFSKADGGQEVAPIVPGQQIAFLDTEGQGDQGDNYDIRLFTPAILCSRVVIFNTKEVAKEYLLTQLALMTTIAQRITLDEEEDPENPGPKFGQLMIVINQYTLGDSAEIVAQNILGQETGNSAAVKRRNEIRAMLYAQFEDISLHILRGNTLKPGVAEDLASGVKKFLLLTDFLPVYVEEFLILRSVFSEKLRHPRLVARESLSGQSAAGLVPAIVDAINAEDPLDIPDLWEQTQNAAISKASLTFRDAFRASCDAVLQSADLLPTTQVARLLDVEIERLLFDMERTLSYLPQAKIIATRTTLSEEAQLGKQSTLDLNLLRIKSDSQIKLAALINALPEHLAGEFPTLLVSNATAMTRIEQLKARLFNEYKNNVIGYDPAGFPEGYHGIFDTAYQNELTMMLETIKLGWVQWVVTTDEETLQVVKVALDKLTTETAIGDLVKWKRGAEDLRAETLLKYNGVIDATYLWTGPADVKANFATKLAEIIAVSEENFKQDEEAIKKLIDATLVIQIQSFRNYLLTALPPRKEPGDYATLTNTSIYRTVLQTLMISSNISEGLTIEYLHSFDSQTAVLIGAFSAEYTKASNEFIAYLEAQLAILVPHRSGDFQLSADKIPIVKDLAKTALRSALESHGNTVLVAFDSDIRVFEITQDAGKLRVDAARRDLVVRIDLHKGAKFGLLKDSVTDWNRERLNEDTKQVLIGVVDYTIDTSAKLQTAITKARSDFWSHACGDEADRLEAWEFFNSKTAGLYENVRRASAIFIGKVNATEGSTSEMEKIVMKKIIGNIANTANMLGMSWINSASQFLVETSENGGKDGRSHLYKTIPDPNDGYEWDKPTCFRFHKWRVEFSDFQFDDPIIQELTPVHIRTYTPPISETDTIVKVTITDTEKEIITNTNSTMLKFDVEYTSTAGLAGVASTTVKAAFGGSGTFTDTKSNEITFSIAFETPVTCPANRKSVITHLGFKQKMSMTYTAKVKYDRTGGFTVWGGGPYTDPSITRPNYHKQHTGNRFYGDIDNGYSDKLREKASADSDPWAWRACIGRHSAVQSYVNSLETSTQ</sequence>
<gene>
    <name evidence="6" type="ORF">Q9L58_010172</name>
</gene>
<evidence type="ECO:0000256" key="2">
    <source>
        <dbReference type="ARBA" id="ARBA00023157"/>
    </source>
</evidence>
<keyword evidence="2" id="KW-1015">Disulfide bond</keyword>